<evidence type="ECO:0000256" key="1">
    <source>
        <dbReference type="ARBA" id="ARBA00004370"/>
    </source>
</evidence>
<keyword evidence="2" id="KW-0378">Hydrolase</keyword>
<dbReference type="Gene3D" id="3.40.710.10">
    <property type="entry name" value="DD-peptidase/beta-lactamase superfamily"/>
    <property type="match status" value="1"/>
</dbReference>
<dbReference type="AlphaFoldDB" id="B3EQC4"/>
<evidence type="ECO:0000256" key="3">
    <source>
        <dbReference type="ARBA" id="ARBA00023136"/>
    </source>
</evidence>
<dbReference type="Gene3D" id="3.30.450.330">
    <property type="match status" value="1"/>
</dbReference>
<dbReference type="SUPFAM" id="SSF56601">
    <property type="entry name" value="beta-lactamase/transpeptidase-like"/>
    <property type="match status" value="1"/>
</dbReference>
<dbReference type="GO" id="GO:0005886">
    <property type="term" value="C:plasma membrane"/>
    <property type="evidence" value="ECO:0007669"/>
    <property type="project" value="TreeGrafter"/>
</dbReference>
<protein>
    <submittedName>
        <fullName evidence="6">Peptidoglycan glycosyltransferase</fullName>
        <ecNumber evidence="6">2.4.1.129</ecNumber>
    </submittedName>
</protein>
<proteinExistence type="predicted"/>
<accession>B3EQC4</accession>
<keyword evidence="6" id="KW-0808">Transferase</keyword>
<comment type="subcellular location">
    <subcellularLocation>
        <location evidence="1">Membrane</location>
    </subcellularLocation>
</comment>
<dbReference type="PANTHER" id="PTHR30627:SF1">
    <property type="entry name" value="PEPTIDOGLYCAN D,D-TRANSPEPTIDASE FTSI"/>
    <property type="match status" value="1"/>
</dbReference>
<dbReference type="GO" id="GO:0071555">
    <property type="term" value="P:cell wall organization"/>
    <property type="evidence" value="ECO:0007669"/>
    <property type="project" value="TreeGrafter"/>
</dbReference>
<name>B3EQC4_CHLPB</name>
<sequence>MKRQVDTGRPDEAAANKTFGWRLLLVAALFVVLAGTIVFKLLNVQVIDVQKYKSMASKQHEREIVEVAKRGGILDRSALSLAESVQKISFHADPFLVRNTPVVTDGRRDTVNRSSEVAEMFARYFGKNKRDYSRKLRQKKRFVWMERSVPVADALELMEKNVPGVGFEKEQQRYYLNIASQVIGLTDRDNQGISGLEKKYDSELKGNEGIKVYQRSATGERFLAAGEEQIDALAGLNIQLTIDSDAQAIFEDELRKSVEMFDAKAAIGIAMDVTTGEILAMANYPLFDMNNRRNYRPDKARNRGITDAFEPGSTIKIVMAAAATEVLGRVAEDSLDAHNGVFVYNRRVIRDHEKFERMTFRDAMVHSSNIVAAKTALELGQDTFYGYIKQFGFGEKTGIDLIGEVPGLLRNPEGWDKTTLPWMGYGYAFTATPLQVLQAYAAVANDGVMMRPYIVSRMLDTAGNVVSESKPEKVRRVIKTETAHYLRTHYLEPIVVEGTGTAAAIPGVSVAGKTGTAQKLKNGSYHERAYVASFVGFYPAEKPRIAMLVVVDEPKKAYYASTVAAPVFSRIGQRMIFSSEKLKKELAIVSSGKEALDRLQAVAVPELGGLPGKDARRLLEWTGLVMEYEGSLKDSVAAQEVASGTMLAEGSPVKVTLGRSVGGKSITQAQ</sequence>
<dbReference type="CDD" id="cd06575">
    <property type="entry name" value="PASTA_Pbp2x-like_2"/>
    <property type="match status" value="1"/>
</dbReference>
<feature type="domain" description="PASTA" evidence="5">
    <location>
        <begin position="598"/>
        <end position="659"/>
    </location>
</feature>
<keyword evidence="2" id="KW-0645">Protease</keyword>
<evidence type="ECO:0000313" key="6">
    <source>
        <dbReference type="EMBL" id="ACE05422.1"/>
    </source>
</evidence>
<dbReference type="Pfam" id="PF00905">
    <property type="entry name" value="Transpeptidase"/>
    <property type="match status" value="1"/>
</dbReference>
<dbReference type="EMBL" id="CP001101">
    <property type="protein sequence ID" value="ACE05422.1"/>
    <property type="molecule type" value="Genomic_DNA"/>
</dbReference>
<dbReference type="OrthoDB" id="9804124at2"/>
<dbReference type="SUPFAM" id="SSF56519">
    <property type="entry name" value="Penicillin binding protein dimerisation domain"/>
    <property type="match status" value="1"/>
</dbReference>
<dbReference type="InterPro" id="IPR050515">
    <property type="entry name" value="Beta-lactam/transpept"/>
</dbReference>
<dbReference type="GO" id="GO:0008658">
    <property type="term" value="F:penicillin binding"/>
    <property type="evidence" value="ECO:0007669"/>
    <property type="project" value="InterPro"/>
</dbReference>
<dbReference type="InterPro" id="IPR036138">
    <property type="entry name" value="PBP_dimer_sf"/>
</dbReference>
<dbReference type="STRING" id="331678.Cphamn1_2528"/>
<dbReference type="eggNOG" id="COG0768">
    <property type="taxonomic scope" value="Bacteria"/>
</dbReference>
<dbReference type="PANTHER" id="PTHR30627">
    <property type="entry name" value="PEPTIDOGLYCAN D,D-TRANSPEPTIDASE"/>
    <property type="match status" value="1"/>
</dbReference>
<dbReference type="InterPro" id="IPR005311">
    <property type="entry name" value="PBP_dimer"/>
</dbReference>
<keyword evidence="3 4" id="KW-0472">Membrane</keyword>
<dbReference type="GO" id="GO:0004180">
    <property type="term" value="F:carboxypeptidase activity"/>
    <property type="evidence" value="ECO:0007669"/>
    <property type="project" value="UniProtKB-KW"/>
</dbReference>
<keyword evidence="2" id="KW-0121">Carboxypeptidase</keyword>
<evidence type="ECO:0000259" key="5">
    <source>
        <dbReference type="SMART" id="SM00740"/>
    </source>
</evidence>
<dbReference type="InterPro" id="IPR012338">
    <property type="entry name" value="Beta-lactam/transpept-like"/>
</dbReference>
<feature type="transmembrane region" description="Helical" evidence="4">
    <location>
        <begin position="21"/>
        <end position="42"/>
    </location>
</feature>
<dbReference type="EC" id="2.4.1.129" evidence="6"/>
<dbReference type="SMART" id="SM00740">
    <property type="entry name" value="PASTA"/>
    <property type="match status" value="1"/>
</dbReference>
<dbReference type="HOGENOM" id="CLU_009289_6_2_10"/>
<dbReference type="InterPro" id="IPR001460">
    <property type="entry name" value="PCN-bd_Tpept"/>
</dbReference>
<evidence type="ECO:0000256" key="2">
    <source>
        <dbReference type="ARBA" id="ARBA00022645"/>
    </source>
</evidence>
<gene>
    <name evidence="6" type="ordered locus">Cphamn1_2528</name>
</gene>
<dbReference type="KEGG" id="cpb:Cphamn1_2528"/>
<dbReference type="InterPro" id="IPR005543">
    <property type="entry name" value="PASTA_dom"/>
</dbReference>
<dbReference type="Pfam" id="PF03793">
    <property type="entry name" value="PASTA"/>
    <property type="match status" value="1"/>
</dbReference>
<dbReference type="Pfam" id="PF03717">
    <property type="entry name" value="PBP_dimer"/>
    <property type="match status" value="1"/>
</dbReference>
<keyword evidence="4" id="KW-0812">Transmembrane</keyword>
<dbReference type="GO" id="GO:0016757">
    <property type="term" value="F:glycosyltransferase activity"/>
    <property type="evidence" value="ECO:0007669"/>
    <property type="project" value="UniProtKB-KW"/>
</dbReference>
<reference evidence="6" key="1">
    <citation type="submission" date="2008-06" db="EMBL/GenBank/DDBJ databases">
        <title>Complete sequence of Chlorobium phaeobacteroides BS1.</title>
        <authorList>
            <consortium name="US DOE Joint Genome Institute"/>
            <person name="Lucas S."/>
            <person name="Copeland A."/>
            <person name="Lapidus A."/>
            <person name="Glavina del Rio T."/>
            <person name="Dalin E."/>
            <person name="Tice H."/>
            <person name="Bruce D."/>
            <person name="Goodwin L."/>
            <person name="Pitluck S."/>
            <person name="Schmutz J."/>
            <person name="Larimer F."/>
            <person name="Land M."/>
            <person name="Hauser L."/>
            <person name="Kyrpides N."/>
            <person name="Ovchinnikova G."/>
            <person name="Li T."/>
            <person name="Liu Z."/>
            <person name="Zhao F."/>
            <person name="Overmann J."/>
            <person name="Bryant D.A."/>
            <person name="Richardson P."/>
        </authorList>
    </citation>
    <scope>NUCLEOTIDE SEQUENCE [LARGE SCALE GENOMIC DNA]</scope>
    <source>
        <strain evidence="6">BS1</strain>
    </source>
</reference>
<dbReference type="SUPFAM" id="SSF54184">
    <property type="entry name" value="Penicillin-binding protein 2x (pbp-2x), c-terminal domain"/>
    <property type="match status" value="1"/>
</dbReference>
<keyword evidence="6" id="KW-0328">Glycosyltransferase</keyword>
<keyword evidence="4" id="KW-1133">Transmembrane helix</keyword>
<organism evidence="6">
    <name type="scientific">Chlorobium phaeobacteroides (strain BS1)</name>
    <dbReference type="NCBI Taxonomy" id="331678"/>
    <lineage>
        <taxon>Bacteria</taxon>
        <taxon>Pseudomonadati</taxon>
        <taxon>Chlorobiota</taxon>
        <taxon>Chlorobiia</taxon>
        <taxon>Chlorobiales</taxon>
        <taxon>Chlorobiaceae</taxon>
        <taxon>Chlorobium/Pelodictyon group</taxon>
        <taxon>Chlorobium</taxon>
    </lineage>
</organism>
<evidence type="ECO:0000256" key="4">
    <source>
        <dbReference type="SAM" id="Phobius"/>
    </source>
</evidence>
<dbReference type="Gene3D" id="3.90.1310.10">
    <property type="entry name" value="Penicillin-binding protein 2a (Domain 2)"/>
    <property type="match status" value="1"/>
</dbReference>